<dbReference type="RefSeq" id="WP_169924166.1">
    <property type="nucleotide sequence ID" value="NZ_AP014936.1"/>
</dbReference>
<keyword evidence="2" id="KW-1185">Reference proteome</keyword>
<dbReference type="CDD" id="cd06233">
    <property type="entry name" value="M14-like"/>
    <property type="match status" value="1"/>
</dbReference>
<gene>
    <name evidence="1" type="ORF">SVA_3586</name>
</gene>
<dbReference type="Gene3D" id="3.40.630.10">
    <property type="entry name" value="Zn peptidases"/>
    <property type="match status" value="1"/>
</dbReference>
<proteinExistence type="predicted"/>
<dbReference type="Proteomes" id="UP000218899">
    <property type="component" value="Chromosome"/>
</dbReference>
<dbReference type="SUPFAM" id="SSF53187">
    <property type="entry name" value="Zn-dependent exopeptidases"/>
    <property type="match status" value="1"/>
</dbReference>
<evidence type="ECO:0000313" key="1">
    <source>
        <dbReference type="EMBL" id="BAU50122.1"/>
    </source>
</evidence>
<dbReference type="KEGG" id="sva:SVA_3586"/>
<dbReference type="AlphaFoldDB" id="A0A1C7AFK2"/>
<dbReference type="Pfam" id="PF10994">
    <property type="entry name" value="DUF2817"/>
    <property type="match status" value="1"/>
</dbReference>
<dbReference type="EMBL" id="AP014936">
    <property type="protein sequence ID" value="BAU50122.1"/>
    <property type="molecule type" value="Genomic_DNA"/>
</dbReference>
<evidence type="ECO:0000313" key="2">
    <source>
        <dbReference type="Proteomes" id="UP000218899"/>
    </source>
</evidence>
<evidence type="ECO:0008006" key="3">
    <source>
        <dbReference type="Google" id="ProtNLM"/>
    </source>
</evidence>
<dbReference type="InterPro" id="IPR021259">
    <property type="entry name" value="DUF2817"/>
</dbReference>
<sequence>MKARDLYASDYFDARQRFLAAARMHNAWTAAFPITARGPKGEELTIDTAYLGAGAPRRLLVVSSGTHGVEGYAGTAVQIAFLKQLTARMLRKDQGVLLVHALNPYGYAHNRRTNEHNVDLNRNALEHFPGPANPAYARLNRWLNPPSPPGADLFVLRGLGYLLSQGPAAVKQAIAGGQYEFPKGIFYGGTALAESTRRFADILGDASFKSAQRVVYIDLHTGLGRRGGYKVLVDFEERSEPYARMREWFGAKAVQGNRPKRSIAYRVTGNLTDLAGRLFRGAEVYPAVLEFGTYSLVHMIGALRAENRAHFYGKRGSARATRARDALIETFCPRAAAWRSAIVRGGLRVLNQALAALGR</sequence>
<protein>
    <recommendedName>
        <fullName evidence="3">Deacylase</fullName>
    </recommendedName>
</protein>
<accession>A0A1C7AFK2</accession>
<organism evidence="1 2">
    <name type="scientific">Sulfurifustis variabilis</name>
    <dbReference type="NCBI Taxonomy" id="1675686"/>
    <lineage>
        <taxon>Bacteria</taxon>
        <taxon>Pseudomonadati</taxon>
        <taxon>Pseudomonadota</taxon>
        <taxon>Gammaproteobacteria</taxon>
        <taxon>Acidiferrobacterales</taxon>
        <taxon>Acidiferrobacteraceae</taxon>
        <taxon>Sulfurifustis</taxon>
    </lineage>
</organism>
<reference evidence="1 2" key="1">
    <citation type="submission" date="2015-08" db="EMBL/GenBank/DDBJ databases">
        <title>Complete genome sequence of Sulfurifustis variabilis.</title>
        <authorList>
            <person name="Miura A."/>
            <person name="Kojima H."/>
            <person name="Fukui M."/>
        </authorList>
    </citation>
    <scope>NUCLEOTIDE SEQUENCE [LARGE SCALE GENOMIC DNA]</scope>
    <source>
        <strain evidence="2">skN76</strain>
    </source>
</reference>
<name>A0A1C7AFK2_9GAMM</name>